<organism evidence="2 3">
    <name type="scientific">Stenotrophomonas tumulicola</name>
    <dbReference type="NCBI Taxonomy" id="1685415"/>
    <lineage>
        <taxon>Bacteria</taxon>
        <taxon>Pseudomonadati</taxon>
        <taxon>Pseudomonadota</taxon>
        <taxon>Gammaproteobacteria</taxon>
        <taxon>Lysobacterales</taxon>
        <taxon>Lysobacteraceae</taxon>
        <taxon>Stenotrophomonas</taxon>
    </lineage>
</organism>
<keyword evidence="1" id="KW-0812">Transmembrane</keyword>
<feature type="transmembrane region" description="Helical" evidence="1">
    <location>
        <begin position="41"/>
        <end position="59"/>
    </location>
</feature>
<evidence type="ECO:0000313" key="3">
    <source>
        <dbReference type="Proteomes" id="UP000547058"/>
    </source>
</evidence>
<keyword evidence="1" id="KW-1133">Transmembrane helix</keyword>
<dbReference type="Proteomes" id="UP000547058">
    <property type="component" value="Unassembled WGS sequence"/>
</dbReference>
<dbReference type="RefSeq" id="WP_182339071.1">
    <property type="nucleotide sequence ID" value="NZ_JACGXS010000003.1"/>
</dbReference>
<gene>
    <name evidence="2" type="ORF">H4O11_08930</name>
</gene>
<protein>
    <recommendedName>
        <fullName evidence="4">DUF4175 domain-containing protein</fullName>
    </recommendedName>
</protein>
<evidence type="ECO:0000256" key="1">
    <source>
        <dbReference type="SAM" id="Phobius"/>
    </source>
</evidence>
<evidence type="ECO:0000313" key="2">
    <source>
        <dbReference type="EMBL" id="MBA8681940.1"/>
    </source>
</evidence>
<feature type="transmembrane region" description="Helical" evidence="1">
    <location>
        <begin position="15"/>
        <end position="35"/>
    </location>
</feature>
<sequence>MSRPVDKRPAPRSPFIAPTWIALASLVGLVSALVGDGVFDVVSWLVFSALIALFVRAWIKRDRR</sequence>
<accession>A0A7W3FLV7</accession>
<dbReference type="EMBL" id="JACGXS010000003">
    <property type="protein sequence ID" value="MBA8681940.1"/>
    <property type="molecule type" value="Genomic_DNA"/>
</dbReference>
<keyword evidence="3" id="KW-1185">Reference proteome</keyword>
<reference evidence="2 3" key="1">
    <citation type="submission" date="2020-08" db="EMBL/GenBank/DDBJ databases">
        <title>Stenotrophomonas tumulicola JCM 30961.</title>
        <authorList>
            <person name="Deng Y."/>
        </authorList>
    </citation>
    <scope>NUCLEOTIDE SEQUENCE [LARGE SCALE GENOMIC DNA]</scope>
    <source>
        <strain evidence="2 3">JCM 30961</strain>
    </source>
</reference>
<dbReference type="AlphaFoldDB" id="A0A7W3FLV7"/>
<proteinExistence type="predicted"/>
<keyword evidence="1" id="KW-0472">Membrane</keyword>
<evidence type="ECO:0008006" key="4">
    <source>
        <dbReference type="Google" id="ProtNLM"/>
    </source>
</evidence>
<comment type="caution">
    <text evidence="2">The sequence shown here is derived from an EMBL/GenBank/DDBJ whole genome shotgun (WGS) entry which is preliminary data.</text>
</comment>
<name>A0A7W3FLV7_9GAMM</name>